<dbReference type="AlphaFoldDB" id="A0A1H8V3W1"/>
<dbReference type="EMBL" id="FODY01000010">
    <property type="protein sequence ID" value="SEP09903.1"/>
    <property type="molecule type" value="Genomic_DNA"/>
</dbReference>
<accession>A0A1H8V3W1</accession>
<proteinExistence type="predicted"/>
<dbReference type="PANTHER" id="PTHR33677:SF3">
    <property type="entry name" value="COPPER-SENSING TRANSCRIPTIONAL REPRESSOR RICR"/>
    <property type="match status" value="1"/>
</dbReference>
<gene>
    <name evidence="1" type="ORF">SAMN04490178_11057</name>
</gene>
<name>A0A1H8V3W1_9FIRM</name>
<dbReference type="Gene3D" id="1.20.58.1000">
    <property type="entry name" value="Metal-sensitive repressor, helix protomer"/>
    <property type="match status" value="1"/>
</dbReference>
<dbReference type="PANTHER" id="PTHR33677">
    <property type="entry name" value="TRANSCRIPTIONAL REPRESSOR FRMR-RELATED"/>
    <property type="match status" value="1"/>
</dbReference>
<dbReference type="RefSeq" id="WP_091746480.1">
    <property type="nucleotide sequence ID" value="NZ_FODY01000010.1"/>
</dbReference>
<keyword evidence="2" id="KW-1185">Reference proteome</keyword>
<dbReference type="CDD" id="cd10148">
    <property type="entry name" value="CsoR-like_DUF156"/>
    <property type="match status" value="1"/>
</dbReference>
<dbReference type="InterPro" id="IPR003735">
    <property type="entry name" value="Metal_Tscrpt_repr"/>
</dbReference>
<dbReference type="OrthoDB" id="9811244at2"/>
<keyword evidence="1" id="KW-0238">DNA-binding</keyword>
<dbReference type="GO" id="GO:0046872">
    <property type="term" value="F:metal ion binding"/>
    <property type="evidence" value="ECO:0007669"/>
    <property type="project" value="InterPro"/>
</dbReference>
<dbReference type="GO" id="GO:0045892">
    <property type="term" value="P:negative regulation of DNA-templated transcription"/>
    <property type="evidence" value="ECO:0007669"/>
    <property type="project" value="UniProtKB-ARBA"/>
</dbReference>
<reference evidence="1 2" key="1">
    <citation type="submission" date="2016-10" db="EMBL/GenBank/DDBJ databases">
        <authorList>
            <person name="de Groot N.N."/>
        </authorList>
    </citation>
    <scope>NUCLEOTIDE SEQUENCE [LARGE SCALE GENOMIC DNA]</scope>
    <source>
        <strain evidence="1 2">DSM 13305</strain>
    </source>
</reference>
<organism evidence="1 2">
    <name type="scientific">Propionispora vibrioides</name>
    <dbReference type="NCBI Taxonomy" id="112903"/>
    <lineage>
        <taxon>Bacteria</taxon>
        <taxon>Bacillati</taxon>
        <taxon>Bacillota</taxon>
        <taxon>Negativicutes</taxon>
        <taxon>Selenomonadales</taxon>
        <taxon>Sporomusaceae</taxon>
        <taxon>Propionispora</taxon>
    </lineage>
</organism>
<dbReference type="STRING" id="112903.SAMN04490178_11057"/>
<evidence type="ECO:0000313" key="1">
    <source>
        <dbReference type="EMBL" id="SEP09903.1"/>
    </source>
</evidence>
<protein>
    <submittedName>
        <fullName evidence="1">DNA-binding transcriptional regulator, FrmR family</fullName>
    </submittedName>
</protein>
<dbReference type="GO" id="GO:0003677">
    <property type="term" value="F:DNA binding"/>
    <property type="evidence" value="ECO:0007669"/>
    <property type="project" value="UniProtKB-KW"/>
</dbReference>
<dbReference type="Pfam" id="PF02583">
    <property type="entry name" value="Trns_repr_metal"/>
    <property type="match status" value="1"/>
</dbReference>
<sequence length="89" mass="10189">MLNEQEQKNIKARLRRIAGQINGIEKMVEDRRYCVDTLQQIMAARSALNQVALIILESHTKSCVVTAIQENRTEESVKELMDVLSKFAK</sequence>
<dbReference type="InterPro" id="IPR038390">
    <property type="entry name" value="Metal_Tscrpt_repr_sf"/>
</dbReference>
<evidence type="ECO:0000313" key="2">
    <source>
        <dbReference type="Proteomes" id="UP000198847"/>
    </source>
</evidence>
<dbReference type="Proteomes" id="UP000198847">
    <property type="component" value="Unassembled WGS sequence"/>
</dbReference>